<dbReference type="AlphaFoldDB" id="A0A1D3MUP1"/>
<evidence type="ECO:0000313" key="3">
    <source>
        <dbReference type="Proteomes" id="UP000175835"/>
    </source>
</evidence>
<dbReference type="EMBL" id="FMAK01000018">
    <property type="protein sequence ID" value="SCV24982.1"/>
    <property type="molecule type" value="Genomic_DNA"/>
</dbReference>
<evidence type="ECO:0008006" key="5">
    <source>
        <dbReference type="Google" id="ProtNLM"/>
    </source>
</evidence>
<dbReference type="PATRIC" id="fig|86662.23.peg.749"/>
<dbReference type="EMBL" id="LXLX01000014">
    <property type="protein sequence ID" value="OFE00166.1"/>
    <property type="molecule type" value="Genomic_DNA"/>
</dbReference>
<reference evidence="1 3" key="1">
    <citation type="submission" date="2016-05" db="EMBL/GenBank/DDBJ databases">
        <title>Bacillus thuringiensis and Bacillus weihenstephanensis as novel biocontrol agents of wilt causing Verticillium species.</title>
        <authorList>
            <person name="Hollensteiner J."/>
            <person name="Wemheuer F."/>
            <person name="Harting R."/>
            <person name="Kolarzyk A."/>
            <person name="Diaz-Valerio S."/>
            <person name="Poehlein A."/>
            <person name="Brzuszkiewicz E."/>
            <person name="Nesemann K."/>
            <person name="Braus-Stromeyer S."/>
            <person name="Braus G."/>
            <person name="Daniel R."/>
            <person name="Liesegang H."/>
        </authorList>
    </citation>
    <scope>NUCLEOTIDE SEQUENCE [LARGE SCALE GENOMIC DNA]</scope>
    <source>
        <strain evidence="1 3">GOE11</strain>
    </source>
</reference>
<evidence type="ECO:0000313" key="1">
    <source>
        <dbReference type="EMBL" id="OFE00166.1"/>
    </source>
</evidence>
<accession>A0A1D3MUP1</accession>
<name>A0A1D3MUP1_BACMY</name>
<protein>
    <recommendedName>
        <fullName evidence="5">Outer surface protein</fullName>
    </recommendedName>
</protein>
<sequence>MKITRGKVIGVVILLLLCIPFIVGKESKVKGFPVSIFSSYVEGDNPKEHKYTAFLPDFAIWIDGWEKQRSEGEITAYKKGNRTVIVQHPPGDDGYYLHEEEYAK</sequence>
<organism evidence="1 3">
    <name type="scientific">Bacillus mycoides</name>
    <dbReference type="NCBI Taxonomy" id="1405"/>
    <lineage>
        <taxon>Bacteria</taxon>
        <taxon>Bacillati</taxon>
        <taxon>Bacillota</taxon>
        <taxon>Bacilli</taxon>
        <taxon>Bacillales</taxon>
        <taxon>Bacillaceae</taxon>
        <taxon>Bacillus</taxon>
        <taxon>Bacillus cereus group</taxon>
    </lineage>
</organism>
<proteinExistence type="predicted"/>
<reference evidence="2 4" key="2">
    <citation type="submission" date="2016-08" db="EMBL/GenBank/DDBJ databases">
        <authorList>
            <person name="Seilhamer J.J."/>
        </authorList>
    </citation>
    <scope>NUCLEOTIDE SEQUENCE [LARGE SCALE GENOMIC DNA]</scope>
    <source>
        <strain evidence="2 4">SDA_GO95</strain>
    </source>
</reference>
<dbReference type="RefSeq" id="WP_002203333.1">
    <property type="nucleotide sequence ID" value="NZ_FMAK01000018.1"/>
</dbReference>
<evidence type="ECO:0000313" key="2">
    <source>
        <dbReference type="EMBL" id="SCV24982.1"/>
    </source>
</evidence>
<gene>
    <name evidence="2" type="ORF">BWGO95_00681</name>
    <name evidence="1" type="ORF">BWGOE11_08600</name>
</gene>
<dbReference type="Proteomes" id="UP000175835">
    <property type="component" value="Unassembled WGS sequence"/>
</dbReference>
<dbReference type="Proteomes" id="UP000195696">
    <property type="component" value="Unassembled WGS sequence"/>
</dbReference>
<evidence type="ECO:0000313" key="4">
    <source>
        <dbReference type="Proteomes" id="UP000195696"/>
    </source>
</evidence>